<dbReference type="PATRIC" id="fig|1423766.4.peg.698"/>
<keyword evidence="1" id="KW-0812">Transmembrane</keyword>
<evidence type="ECO:0000313" key="2">
    <source>
        <dbReference type="EMBL" id="KRL21651.1"/>
    </source>
</evidence>
<dbReference type="AlphaFoldDB" id="A0A0R1NXI9"/>
<feature type="transmembrane region" description="Helical" evidence="1">
    <location>
        <begin position="12"/>
        <end position="37"/>
    </location>
</feature>
<comment type="caution">
    <text evidence="2">The sequence shown here is derived from an EMBL/GenBank/DDBJ whole genome shotgun (WGS) entry which is preliminary data.</text>
</comment>
<keyword evidence="3" id="KW-1185">Reference proteome</keyword>
<feature type="transmembrane region" description="Helical" evidence="1">
    <location>
        <begin position="104"/>
        <end position="124"/>
    </location>
</feature>
<keyword evidence="1" id="KW-1133">Transmembrane helix</keyword>
<protein>
    <submittedName>
        <fullName evidence="2">Uncharacterized protein</fullName>
    </submittedName>
</protein>
<feature type="transmembrane region" description="Helical" evidence="1">
    <location>
        <begin position="43"/>
        <end position="65"/>
    </location>
</feature>
<feature type="transmembrane region" description="Helical" evidence="1">
    <location>
        <begin position="136"/>
        <end position="160"/>
    </location>
</feature>
<accession>A0A0R1NXI9</accession>
<sequence>MGIMMNTKKHIVNVAVAASLILGIIYLFFLVCALYKGYGNVPINISIGLWIMLAVGVILDMVILVRTGKANRRIKFFDFGENGYPLDMEHNDEREWRMMLTATYVSARLTTSYLIIVFMVPYALVLSETPLGPSFWPIFAGTALFIAIMVSEWGYVLAYLHLNKQ</sequence>
<name>A0A0R1NXI9_9LACO</name>
<organism evidence="2 3">
    <name type="scientific">Lentilactobacillus kisonensis DSM 19906 = JCM 15041</name>
    <dbReference type="NCBI Taxonomy" id="1423766"/>
    <lineage>
        <taxon>Bacteria</taxon>
        <taxon>Bacillati</taxon>
        <taxon>Bacillota</taxon>
        <taxon>Bacilli</taxon>
        <taxon>Lactobacillales</taxon>
        <taxon>Lactobacillaceae</taxon>
        <taxon>Lentilactobacillus</taxon>
    </lineage>
</organism>
<dbReference type="EMBL" id="AZEB01000013">
    <property type="protein sequence ID" value="KRL21651.1"/>
    <property type="molecule type" value="Genomic_DNA"/>
</dbReference>
<proteinExistence type="predicted"/>
<evidence type="ECO:0000256" key="1">
    <source>
        <dbReference type="SAM" id="Phobius"/>
    </source>
</evidence>
<gene>
    <name evidence="2" type="ORF">FC98_GL000678</name>
</gene>
<evidence type="ECO:0000313" key="3">
    <source>
        <dbReference type="Proteomes" id="UP000051439"/>
    </source>
</evidence>
<reference evidence="2 3" key="1">
    <citation type="journal article" date="2015" name="Genome Announc.">
        <title>Expanding the biotechnology potential of lactobacilli through comparative genomics of 213 strains and associated genera.</title>
        <authorList>
            <person name="Sun Z."/>
            <person name="Harris H.M."/>
            <person name="McCann A."/>
            <person name="Guo C."/>
            <person name="Argimon S."/>
            <person name="Zhang W."/>
            <person name="Yang X."/>
            <person name="Jeffery I.B."/>
            <person name="Cooney J.C."/>
            <person name="Kagawa T.F."/>
            <person name="Liu W."/>
            <person name="Song Y."/>
            <person name="Salvetti E."/>
            <person name="Wrobel A."/>
            <person name="Rasinkangas P."/>
            <person name="Parkhill J."/>
            <person name="Rea M.C."/>
            <person name="O'Sullivan O."/>
            <person name="Ritari J."/>
            <person name="Douillard F.P."/>
            <person name="Paul Ross R."/>
            <person name="Yang R."/>
            <person name="Briner A.E."/>
            <person name="Felis G.E."/>
            <person name="de Vos W.M."/>
            <person name="Barrangou R."/>
            <person name="Klaenhammer T.R."/>
            <person name="Caufield P.W."/>
            <person name="Cui Y."/>
            <person name="Zhang H."/>
            <person name="O'Toole P.W."/>
        </authorList>
    </citation>
    <scope>NUCLEOTIDE SEQUENCE [LARGE SCALE GENOMIC DNA]</scope>
    <source>
        <strain evidence="2 3">DSM 19906</strain>
    </source>
</reference>
<keyword evidence="1" id="KW-0472">Membrane</keyword>
<dbReference type="Proteomes" id="UP000051439">
    <property type="component" value="Unassembled WGS sequence"/>
</dbReference>